<keyword evidence="5 8" id="KW-0812">Transmembrane</keyword>
<evidence type="ECO:0000256" key="4">
    <source>
        <dbReference type="ARBA" id="ARBA00022544"/>
    </source>
</evidence>
<feature type="transmembrane region" description="Helical" evidence="8">
    <location>
        <begin position="108"/>
        <end position="133"/>
    </location>
</feature>
<sequence length="368" mass="40999">MLEKGKITATQSGMILYPIIMSTAMIAGPSLMMKHAMQDMWITPIWASCSGFLALFIAKQLNQRYVNMTIIEQSQQIAGTFWGKGIGFFYVLLFLQINGFIVREYAEFIALFLNGTPLSIVSSALVLVSAFAVRGGVEVIARSAQIFFPFFVVPFLIMILLILKDLEPQNILPILDNGLLPTIRAAVIPQGWFSEVFLLSFLLPYMSDRTNAKKAGVVTILACLVTMIVSNLITLFVFGDVTMTLLFPIMDMARYISVADFFENLESGVMAVWVVGAFVKVTLFYYVTVLGTAQWLNLSNFRPIVLPVGWLTILFCFWGIPDFSTVGEINSFAIPFLLMIFFVFIPGSLLLLSTLTEKRNRTKGVDTG</sequence>
<gene>
    <name evidence="9" type="ORF">SAMN05518846_102451</name>
</gene>
<feature type="transmembrane region" description="Helical" evidence="8">
    <location>
        <begin position="217"/>
        <end position="250"/>
    </location>
</feature>
<keyword evidence="4" id="KW-0309">Germination</keyword>
<dbReference type="AlphaFoldDB" id="A0A1I3PPY5"/>
<comment type="subcellular location">
    <subcellularLocation>
        <location evidence="1">Membrane</location>
        <topology evidence="1">Multi-pass membrane protein</topology>
    </subcellularLocation>
</comment>
<feature type="transmembrane region" description="Helical" evidence="8">
    <location>
        <begin position="12"/>
        <end position="32"/>
    </location>
</feature>
<feature type="transmembrane region" description="Helical" evidence="8">
    <location>
        <begin position="81"/>
        <end position="102"/>
    </location>
</feature>
<evidence type="ECO:0000256" key="3">
    <source>
        <dbReference type="ARBA" id="ARBA00022448"/>
    </source>
</evidence>
<evidence type="ECO:0000313" key="9">
    <source>
        <dbReference type="EMBL" id="SFJ23535.1"/>
    </source>
</evidence>
<feature type="transmembrane region" description="Helical" evidence="8">
    <location>
        <begin position="301"/>
        <end position="320"/>
    </location>
</feature>
<keyword evidence="7 8" id="KW-0472">Membrane</keyword>
<organism evidence="9 10">
    <name type="scientific">Brevibacillus centrosporus</name>
    <dbReference type="NCBI Taxonomy" id="54910"/>
    <lineage>
        <taxon>Bacteria</taxon>
        <taxon>Bacillati</taxon>
        <taxon>Bacillota</taxon>
        <taxon>Bacilli</taxon>
        <taxon>Bacillales</taxon>
        <taxon>Paenibacillaceae</taxon>
        <taxon>Brevibacillus</taxon>
    </lineage>
</organism>
<keyword evidence="10" id="KW-1185">Reference proteome</keyword>
<keyword evidence="6 8" id="KW-1133">Transmembrane helix</keyword>
<evidence type="ECO:0000256" key="1">
    <source>
        <dbReference type="ARBA" id="ARBA00004141"/>
    </source>
</evidence>
<feature type="transmembrane region" description="Helical" evidence="8">
    <location>
        <begin position="270"/>
        <end position="289"/>
    </location>
</feature>
<feature type="transmembrane region" description="Helical" evidence="8">
    <location>
        <begin position="332"/>
        <end position="352"/>
    </location>
</feature>
<dbReference type="GO" id="GO:0009847">
    <property type="term" value="P:spore germination"/>
    <property type="evidence" value="ECO:0007669"/>
    <property type="project" value="InterPro"/>
</dbReference>
<feature type="transmembrane region" description="Helical" evidence="8">
    <location>
        <begin position="145"/>
        <end position="163"/>
    </location>
</feature>
<protein>
    <submittedName>
        <fullName evidence="9">Spore germination protein KB</fullName>
    </submittedName>
</protein>
<dbReference type="EMBL" id="FORT01000002">
    <property type="protein sequence ID" value="SFJ23535.1"/>
    <property type="molecule type" value="Genomic_DNA"/>
</dbReference>
<dbReference type="Proteomes" id="UP000198915">
    <property type="component" value="Unassembled WGS sequence"/>
</dbReference>
<dbReference type="STRING" id="1884381.SAMN05518846_102451"/>
<dbReference type="Pfam" id="PF03845">
    <property type="entry name" value="Spore_permease"/>
    <property type="match status" value="1"/>
</dbReference>
<dbReference type="NCBIfam" id="TIGR00912">
    <property type="entry name" value="2A0309"/>
    <property type="match status" value="1"/>
</dbReference>
<dbReference type="PANTHER" id="PTHR34975:SF2">
    <property type="entry name" value="SPORE GERMINATION PROTEIN A2"/>
    <property type="match status" value="1"/>
</dbReference>
<proteinExistence type="inferred from homology"/>
<evidence type="ECO:0000256" key="7">
    <source>
        <dbReference type="ARBA" id="ARBA00023136"/>
    </source>
</evidence>
<comment type="similarity">
    <text evidence="2">Belongs to the amino acid-polyamine-organocation (APC) superfamily. Spore germination protein (SGP) (TC 2.A.3.9) family.</text>
</comment>
<feature type="transmembrane region" description="Helical" evidence="8">
    <location>
        <begin position="183"/>
        <end position="205"/>
    </location>
</feature>
<accession>A0A1I3PPY5</accession>
<feature type="transmembrane region" description="Helical" evidence="8">
    <location>
        <begin position="44"/>
        <end position="61"/>
    </location>
</feature>
<dbReference type="RefSeq" id="WP_092266930.1">
    <property type="nucleotide sequence ID" value="NZ_BJOE01000018.1"/>
</dbReference>
<name>A0A1I3PPY5_9BACL</name>
<evidence type="ECO:0000256" key="5">
    <source>
        <dbReference type="ARBA" id="ARBA00022692"/>
    </source>
</evidence>
<evidence type="ECO:0000256" key="6">
    <source>
        <dbReference type="ARBA" id="ARBA00022989"/>
    </source>
</evidence>
<dbReference type="PANTHER" id="PTHR34975">
    <property type="entry name" value="SPORE GERMINATION PROTEIN A2"/>
    <property type="match status" value="1"/>
</dbReference>
<dbReference type="InterPro" id="IPR004761">
    <property type="entry name" value="Spore_GerAB"/>
</dbReference>
<reference evidence="10" key="1">
    <citation type="submission" date="2016-10" db="EMBL/GenBank/DDBJ databases">
        <authorList>
            <person name="Varghese N."/>
            <person name="Submissions S."/>
        </authorList>
    </citation>
    <scope>NUCLEOTIDE SEQUENCE [LARGE SCALE GENOMIC DNA]</scope>
    <source>
        <strain evidence="10">OK042</strain>
    </source>
</reference>
<dbReference type="GO" id="GO:0016020">
    <property type="term" value="C:membrane"/>
    <property type="evidence" value="ECO:0007669"/>
    <property type="project" value="UniProtKB-SubCell"/>
</dbReference>
<evidence type="ECO:0000256" key="8">
    <source>
        <dbReference type="SAM" id="Phobius"/>
    </source>
</evidence>
<evidence type="ECO:0000256" key="2">
    <source>
        <dbReference type="ARBA" id="ARBA00007998"/>
    </source>
</evidence>
<keyword evidence="3" id="KW-0813">Transport</keyword>
<evidence type="ECO:0000313" key="10">
    <source>
        <dbReference type="Proteomes" id="UP000198915"/>
    </source>
</evidence>